<organism evidence="4 5">
    <name type="scientific">Rasamsonia emersonii (strain ATCC 16479 / CBS 393.64 / IMI 116815)</name>
    <dbReference type="NCBI Taxonomy" id="1408163"/>
    <lineage>
        <taxon>Eukaryota</taxon>
        <taxon>Fungi</taxon>
        <taxon>Dikarya</taxon>
        <taxon>Ascomycota</taxon>
        <taxon>Pezizomycotina</taxon>
        <taxon>Eurotiomycetes</taxon>
        <taxon>Eurotiomycetidae</taxon>
        <taxon>Eurotiales</taxon>
        <taxon>Trichocomaceae</taxon>
        <taxon>Rasamsonia</taxon>
    </lineage>
</organism>
<evidence type="ECO:0000313" key="5">
    <source>
        <dbReference type="Proteomes" id="UP000053958"/>
    </source>
</evidence>
<keyword evidence="1" id="KW-0238">DNA-binding</keyword>
<dbReference type="Pfam" id="PF03221">
    <property type="entry name" value="HTH_Tnp_Tc5"/>
    <property type="match status" value="1"/>
</dbReference>
<dbReference type="SMART" id="SM00674">
    <property type="entry name" value="CENPB"/>
    <property type="match status" value="1"/>
</dbReference>
<dbReference type="GO" id="GO:0003677">
    <property type="term" value="F:DNA binding"/>
    <property type="evidence" value="ECO:0007669"/>
    <property type="project" value="UniProtKB-KW"/>
</dbReference>
<comment type="caution">
    <text evidence="4">The sequence shown here is derived from an EMBL/GenBank/DDBJ whole genome shotgun (WGS) entry which is preliminary data.</text>
</comment>
<dbReference type="OrthoDB" id="4230268at2759"/>
<dbReference type="EMBL" id="LASV01000163">
    <property type="protein sequence ID" value="KKA21947.1"/>
    <property type="molecule type" value="Genomic_DNA"/>
</dbReference>
<dbReference type="STRING" id="1408163.A0A0F4YUI9"/>
<dbReference type="Proteomes" id="UP000053958">
    <property type="component" value="Unassembled WGS sequence"/>
</dbReference>
<dbReference type="RefSeq" id="XP_013328559.1">
    <property type="nucleotide sequence ID" value="XM_013473105.1"/>
</dbReference>
<dbReference type="Pfam" id="PF03184">
    <property type="entry name" value="DDE_1"/>
    <property type="match status" value="1"/>
</dbReference>
<gene>
    <name evidence="4" type="ORF">T310_4009</name>
</gene>
<evidence type="ECO:0000259" key="3">
    <source>
        <dbReference type="PROSITE" id="PS51253"/>
    </source>
</evidence>
<reference evidence="4 5" key="1">
    <citation type="submission" date="2015-04" db="EMBL/GenBank/DDBJ databases">
        <authorList>
            <person name="Heijne W.H."/>
            <person name="Fedorova N.D."/>
            <person name="Nierman W.C."/>
            <person name="Vollebregt A.W."/>
            <person name="Zhao Z."/>
            <person name="Wu L."/>
            <person name="Kumar M."/>
            <person name="Stam H."/>
            <person name="van den Berg M.A."/>
            <person name="Pel H.J."/>
        </authorList>
    </citation>
    <scope>NUCLEOTIDE SEQUENCE [LARGE SCALE GENOMIC DNA]</scope>
    <source>
        <strain evidence="4 5">CBS 393.64</strain>
    </source>
</reference>
<evidence type="ECO:0000256" key="2">
    <source>
        <dbReference type="SAM" id="MobiDB-lite"/>
    </source>
</evidence>
<evidence type="ECO:0000256" key="1">
    <source>
        <dbReference type="ARBA" id="ARBA00023125"/>
    </source>
</evidence>
<feature type="region of interest" description="Disordered" evidence="2">
    <location>
        <begin position="447"/>
        <end position="481"/>
    </location>
</feature>
<dbReference type="PROSITE" id="PS51253">
    <property type="entry name" value="HTH_CENPB"/>
    <property type="match status" value="1"/>
</dbReference>
<feature type="domain" description="HTH CENPB-type" evidence="3">
    <location>
        <begin position="53"/>
        <end position="128"/>
    </location>
</feature>
<name>A0A0F4YUI9_RASE3</name>
<dbReference type="AlphaFoldDB" id="A0A0F4YUI9"/>
<dbReference type="InterPro" id="IPR004875">
    <property type="entry name" value="DDE_SF_endonuclease_dom"/>
</dbReference>
<accession>A0A0F4YUI9</accession>
<feature type="region of interest" description="Disordered" evidence="2">
    <location>
        <begin position="401"/>
        <end position="421"/>
    </location>
</feature>
<sequence>MPKSPDKIESRIQEALKKASCQKKPNISALAREFDVPRKRLHERFKGRPPRTAKIPRNKVLDDQQEKAIIRWIRQLDSLHSPPTPKMIECCANQILQRNVLSVSKPAPRVGETWVYRFIQRLPDDLHLIKQKPIEKDRLGAEDIGQGKSQKVVTSNPIRASRGIATSETNESLTAIECIAADGTVLPPYFIFKGEYQLERWYQQIPDSADTDKYRIATASKGYTTDEIAMDWIRHFHQHTEKRVSKTDARLLLMDGHGSHLTYNFLNIRLMWGISTMDKADFLRDIPQIRQDTFKQRTIRDAFSDRGIYPWNPSKVLDILANARSPSPVLNIRDKTPSIQSISTNSPPQTVRTLRRSIQKLDKFVNENPSLDQSFTRRLDRVFQSAIQTAELTAQLQSDISQHLERARAPSSQRSRRRIPTIGPLTVKDANRQVAERAEAERKKIISRVRKRQPSKPIPTTTQRSDTVENTQGDSQDPGDINALFNVFRY</sequence>
<evidence type="ECO:0000313" key="4">
    <source>
        <dbReference type="EMBL" id="KKA21947.1"/>
    </source>
</evidence>
<protein>
    <recommendedName>
        <fullName evidence="3">HTH CENPB-type domain-containing protein</fullName>
    </recommendedName>
</protein>
<proteinExistence type="predicted"/>
<dbReference type="InterPro" id="IPR006600">
    <property type="entry name" value="HTH_CenpB_DNA-bd_dom"/>
</dbReference>
<feature type="compositionally biased region" description="Polar residues" evidence="2">
    <location>
        <begin position="458"/>
        <end position="475"/>
    </location>
</feature>
<keyword evidence="5" id="KW-1185">Reference proteome</keyword>
<dbReference type="GeneID" id="25316358"/>